<protein>
    <submittedName>
        <fullName evidence="1">Uncharacterized protein</fullName>
    </submittedName>
</protein>
<dbReference type="HOGENOM" id="CLU_2984443_0_0_1"/>
<dbReference type="AlphaFoldDB" id="M2UPK7"/>
<proteinExistence type="predicted"/>
<sequence length="58" mass="6925">MYMSVWLTFVSKKVKIRYIQLQNLGILPPAPQRCRPLGFRWCARAWLRNVVWAANTYI</sequence>
<organism evidence="1 2">
    <name type="scientific">Cochliobolus heterostrophus (strain C5 / ATCC 48332 / race O)</name>
    <name type="common">Southern corn leaf blight fungus</name>
    <name type="synonym">Bipolaris maydis</name>
    <dbReference type="NCBI Taxonomy" id="701091"/>
    <lineage>
        <taxon>Eukaryota</taxon>
        <taxon>Fungi</taxon>
        <taxon>Dikarya</taxon>
        <taxon>Ascomycota</taxon>
        <taxon>Pezizomycotina</taxon>
        <taxon>Dothideomycetes</taxon>
        <taxon>Pleosporomycetidae</taxon>
        <taxon>Pleosporales</taxon>
        <taxon>Pleosporineae</taxon>
        <taxon>Pleosporaceae</taxon>
        <taxon>Bipolaris</taxon>
    </lineage>
</organism>
<evidence type="ECO:0000313" key="1">
    <source>
        <dbReference type="EMBL" id="EMD89832.1"/>
    </source>
</evidence>
<accession>M2UPK7</accession>
<reference evidence="1 2" key="1">
    <citation type="journal article" date="2012" name="PLoS Pathog.">
        <title>Diverse lifestyles and strategies of plant pathogenesis encoded in the genomes of eighteen Dothideomycetes fungi.</title>
        <authorList>
            <person name="Ohm R.A."/>
            <person name="Feau N."/>
            <person name="Henrissat B."/>
            <person name="Schoch C.L."/>
            <person name="Horwitz B.A."/>
            <person name="Barry K.W."/>
            <person name="Condon B.J."/>
            <person name="Copeland A.C."/>
            <person name="Dhillon B."/>
            <person name="Glaser F."/>
            <person name="Hesse C.N."/>
            <person name="Kosti I."/>
            <person name="LaButti K."/>
            <person name="Lindquist E.A."/>
            <person name="Lucas S."/>
            <person name="Salamov A.A."/>
            <person name="Bradshaw R.E."/>
            <person name="Ciuffetti L."/>
            <person name="Hamelin R.C."/>
            <person name="Kema G.H.J."/>
            <person name="Lawrence C."/>
            <person name="Scott J.A."/>
            <person name="Spatafora J.W."/>
            <person name="Turgeon B.G."/>
            <person name="de Wit P.J.G.M."/>
            <person name="Zhong S."/>
            <person name="Goodwin S.B."/>
            <person name="Grigoriev I.V."/>
        </authorList>
    </citation>
    <scope>NUCLEOTIDE SEQUENCE [LARGE SCALE GENOMIC DNA]</scope>
    <source>
        <strain evidence="2">C5 / ATCC 48332 / race O</strain>
    </source>
</reference>
<name>M2UPK7_COCH5</name>
<gene>
    <name evidence="1" type="ORF">COCHEDRAFT_1022042</name>
</gene>
<dbReference type="EMBL" id="KB445578">
    <property type="protein sequence ID" value="EMD89832.1"/>
    <property type="molecule type" value="Genomic_DNA"/>
</dbReference>
<evidence type="ECO:0000313" key="2">
    <source>
        <dbReference type="Proteomes" id="UP000016936"/>
    </source>
</evidence>
<reference evidence="2" key="2">
    <citation type="journal article" date="2013" name="PLoS Genet.">
        <title>Comparative genome structure, secondary metabolite, and effector coding capacity across Cochliobolus pathogens.</title>
        <authorList>
            <person name="Condon B.J."/>
            <person name="Leng Y."/>
            <person name="Wu D."/>
            <person name="Bushley K.E."/>
            <person name="Ohm R.A."/>
            <person name="Otillar R."/>
            <person name="Martin J."/>
            <person name="Schackwitz W."/>
            <person name="Grimwood J."/>
            <person name="MohdZainudin N."/>
            <person name="Xue C."/>
            <person name="Wang R."/>
            <person name="Manning V.A."/>
            <person name="Dhillon B."/>
            <person name="Tu Z.J."/>
            <person name="Steffenson B.J."/>
            <person name="Salamov A."/>
            <person name="Sun H."/>
            <person name="Lowry S."/>
            <person name="LaButti K."/>
            <person name="Han J."/>
            <person name="Copeland A."/>
            <person name="Lindquist E."/>
            <person name="Barry K."/>
            <person name="Schmutz J."/>
            <person name="Baker S.E."/>
            <person name="Ciuffetti L.M."/>
            <person name="Grigoriev I.V."/>
            <person name="Zhong S."/>
            <person name="Turgeon B.G."/>
        </authorList>
    </citation>
    <scope>NUCLEOTIDE SEQUENCE [LARGE SCALE GENOMIC DNA]</scope>
    <source>
        <strain evidence="2">C5 / ATCC 48332 / race O</strain>
    </source>
</reference>
<keyword evidence="2" id="KW-1185">Reference proteome</keyword>
<dbReference type="Proteomes" id="UP000016936">
    <property type="component" value="Unassembled WGS sequence"/>
</dbReference>
<feature type="non-terminal residue" evidence="1">
    <location>
        <position position="58"/>
    </location>
</feature>